<dbReference type="RefSeq" id="WP_250923922.1">
    <property type="nucleotide sequence ID" value="NZ_JAMQAW010000079.1"/>
</dbReference>
<dbReference type="Proteomes" id="UP001431429">
    <property type="component" value="Unassembled WGS sequence"/>
</dbReference>
<dbReference type="EMBL" id="JAMQAW010000079">
    <property type="protein sequence ID" value="MCM2393626.1"/>
    <property type="molecule type" value="Genomic_DNA"/>
</dbReference>
<sequence>MARASLAGHVSALVATLERQQRQGRRFSWEQGRLIGRACRHAARPRRNEAGTDATIDLVWLAEHVQELATMVEQSADAPGSLRWRLTRAGGA</sequence>
<evidence type="ECO:0000313" key="2">
    <source>
        <dbReference type="Proteomes" id="UP001431429"/>
    </source>
</evidence>
<proteinExistence type="predicted"/>
<protein>
    <submittedName>
        <fullName evidence="1">Uncharacterized protein</fullName>
    </submittedName>
</protein>
<organism evidence="1 2">
    <name type="scientific">Streptomyces albipurpureus</name>
    <dbReference type="NCBI Taxonomy" id="2897419"/>
    <lineage>
        <taxon>Bacteria</taxon>
        <taxon>Bacillati</taxon>
        <taxon>Actinomycetota</taxon>
        <taxon>Actinomycetes</taxon>
        <taxon>Kitasatosporales</taxon>
        <taxon>Streptomycetaceae</taxon>
        <taxon>Streptomyces</taxon>
    </lineage>
</organism>
<name>A0ABT0V2K8_9ACTN</name>
<evidence type="ECO:0000313" key="1">
    <source>
        <dbReference type="EMBL" id="MCM2393626.1"/>
    </source>
</evidence>
<keyword evidence="2" id="KW-1185">Reference proteome</keyword>
<comment type="caution">
    <text evidence="1">The sequence shown here is derived from an EMBL/GenBank/DDBJ whole genome shotgun (WGS) entry which is preliminary data.</text>
</comment>
<gene>
    <name evidence="1" type="ORF">NBG84_36065</name>
</gene>
<reference evidence="1" key="1">
    <citation type="submission" date="2022-06" db="EMBL/GenBank/DDBJ databases">
        <title>Genome public.</title>
        <authorList>
            <person name="Sun Q."/>
        </authorList>
    </citation>
    <scope>NUCLEOTIDE SEQUENCE</scope>
    <source>
        <strain evidence="1">CWNU-1</strain>
    </source>
</reference>
<accession>A0ABT0V2K8</accession>